<dbReference type="InterPro" id="IPR000863">
    <property type="entry name" value="Sulfotransferase_dom"/>
</dbReference>
<protein>
    <recommendedName>
        <fullName evidence="3">Sulfotransferase domain-containing protein</fullName>
    </recommendedName>
</protein>
<dbReference type="InParanoid" id="A0A7M7M893"/>
<evidence type="ECO:0000256" key="1">
    <source>
        <dbReference type="ARBA" id="ARBA00005771"/>
    </source>
</evidence>
<keyword evidence="5" id="KW-1185">Reference proteome</keyword>
<evidence type="ECO:0000313" key="4">
    <source>
        <dbReference type="EnsemblMetazoa" id="XP_022643363"/>
    </source>
</evidence>
<dbReference type="EnsemblMetazoa" id="XM_022787628">
    <property type="protein sequence ID" value="XP_022643363"/>
    <property type="gene ID" value="LOC111242803"/>
</dbReference>
<dbReference type="PANTHER" id="PTHR11783">
    <property type="entry name" value="SULFOTRANSFERASE SULT"/>
    <property type="match status" value="1"/>
</dbReference>
<dbReference type="Gene3D" id="3.40.50.300">
    <property type="entry name" value="P-loop containing nucleotide triphosphate hydrolases"/>
    <property type="match status" value="1"/>
</dbReference>
<dbReference type="AlphaFoldDB" id="A0A7M7M893"/>
<evidence type="ECO:0000313" key="5">
    <source>
        <dbReference type="Proteomes" id="UP000594260"/>
    </source>
</evidence>
<organism evidence="4 5">
    <name type="scientific">Varroa destructor</name>
    <name type="common">Honeybee mite</name>
    <dbReference type="NCBI Taxonomy" id="109461"/>
    <lineage>
        <taxon>Eukaryota</taxon>
        <taxon>Metazoa</taxon>
        <taxon>Ecdysozoa</taxon>
        <taxon>Arthropoda</taxon>
        <taxon>Chelicerata</taxon>
        <taxon>Arachnida</taxon>
        <taxon>Acari</taxon>
        <taxon>Parasitiformes</taxon>
        <taxon>Mesostigmata</taxon>
        <taxon>Gamasina</taxon>
        <taxon>Dermanyssoidea</taxon>
        <taxon>Varroidae</taxon>
        <taxon>Varroa</taxon>
    </lineage>
</organism>
<dbReference type="RefSeq" id="XP_022643363.1">
    <property type="nucleotide sequence ID" value="XM_022787628.1"/>
</dbReference>
<dbReference type="FunCoup" id="A0A7M7M893">
    <property type="interactions" value="13"/>
</dbReference>
<evidence type="ECO:0000259" key="3">
    <source>
        <dbReference type="Pfam" id="PF00685"/>
    </source>
</evidence>
<name>A0A7M7M893_VARDE</name>
<dbReference type="SUPFAM" id="SSF52540">
    <property type="entry name" value="P-loop containing nucleoside triphosphate hydrolases"/>
    <property type="match status" value="1"/>
</dbReference>
<sequence length="307" mass="35981">MKKPYACKLEGGYIFPVELRSECIREALQFVPRNGDIGVVTYPRSGTTWIQQIVLRLLRHDDFSGSWNELALKSPCLELQGTQGILESFTPVFYKTHIPYHPSRFNPNSKYIWVLRNPRDVCVSSYCLYSDLHKLPWRKRYSFEAYTEHFCSGNVYYGGYWEHLRSWWQVKDEPNVLMLVYEKMKRNPKGTIIAIGEFLGENAAELVKDEQLLDALIKCTSVKATRREANANFVRSLLRFNKLDISLTKELLRPRRAVWKIFGGEVSFVRKGVVGDWKNHFTPQVEEVFNQWIQKQEDHEDVMALFE</sequence>
<dbReference type="GO" id="GO:0008146">
    <property type="term" value="F:sulfotransferase activity"/>
    <property type="evidence" value="ECO:0007669"/>
    <property type="project" value="InterPro"/>
</dbReference>
<dbReference type="Proteomes" id="UP000594260">
    <property type="component" value="Unplaced"/>
</dbReference>
<accession>A0A7M7M893</accession>
<reference evidence="4" key="1">
    <citation type="submission" date="2021-01" db="UniProtKB">
        <authorList>
            <consortium name="EnsemblMetazoa"/>
        </authorList>
    </citation>
    <scope>IDENTIFICATION</scope>
</reference>
<keyword evidence="2" id="KW-0808">Transferase</keyword>
<dbReference type="GeneID" id="111242803"/>
<proteinExistence type="inferred from homology"/>
<dbReference type="KEGG" id="vde:111242803"/>
<evidence type="ECO:0000256" key="2">
    <source>
        <dbReference type="ARBA" id="ARBA00022679"/>
    </source>
</evidence>
<dbReference type="Pfam" id="PF00685">
    <property type="entry name" value="Sulfotransfer_1"/>
    <property type="match status" value="1"/>
</dbReference>
<dbReference type="OMA" id="NALEHWE"/>
<dbReference type="InterPro" id="IPR027417">
    <property type="entry name" value="P-loop_NTPase"/>
</dbReference>
<dbReference type="OrthoDB" id="6482828at2759"/>
<feature type="domain" description="Sulfotransferase" evidence="3">
    <location>
        <begin position="36"/>
        <end position="296"/>
    </location>
</feature>
<comment type="similarity">
    <text evidence="1">Belongs to the sulfotransferase 1 family.</text>
</comment>